<dbReference type="EMBL" id="JATAAI010000017">
    <property type="protein sequence ID" value="KAK1739880.1"/>
    <property type="molecule type" value="Genomic_DNA"/>
</dbReference>
<evidence type="ECO:0000313" key="2">
    <source>
        <dbReference type="EMBL" id="KAK1739880.1"/>
    </source>
</evidence>
<gene>
    <name evidence="2" type="ORF">QTG54_009639</name>
</gene>
<evidence type="ECO:0000313" key="3">
    <source>
        <dbReference type="Proteomes" id="UP001224775"/>
    </source>
</evidence>
<proteinExistence type="predicted"/>
<organism evidence="2 3">
    <name type="scientific">Skeletonema marinoi</name>
    <dbReference type="NCBI Taxonomy" id="267567"/>
    <lineage>
        <taxon>Eukaryota</taxon>
        <taxon>Sar</taxon>
        <taxon>Stramenopiles</taxon>
        <taxon>Ochrophyta</taxon>
        <taxon>Bacillariophyta</taxon>
        <taxon>Coscinodiscophyceae</taxon>
        <taxon>Thalassiosirophycidae</taxon>
        <taxon>Thalassiosirales</taxon>
        <taxon>Skeletonemataceae</taxon>
        <taxon>Skeletonema</taxon>
        <taxon>Skeletonema marinoi-dohrnii complex</taxon>
    </lineage>
</organism>
<accession>A0AAD8Y771</accession>
<comment type="caution">
    <text evidence="2">The sequence shown here is derived from an EMBL/GenBank/DDBJ whole genome shotgun (WGS) entry which is preliminary data.</text>
</comment>
<dbReference type="Proteomes" id="UP001224775">
    <property type="component" value="Unassembled WGS sequence"/>
</dbReference>
<feature type="region of interest" description="Disordered" evidence="1">
    <location>
        <begin position="227"/>
        <end position="294"/>
    </location>
</feature>
<reference evidence="2" key="1">
    <citation type="submission" date="2023-06" db="EMBL/GenBank/DDBJ databases">
        <title>Survivors Of The Sea: Transcriptome response of Skeletonema marinoi to long-term dormancy.</title>
        <authorList>
            <person name="Pinder M.I.M."/>
            <person name="Kourtchenko O."/>
            <person name="Robertson E.K."/>
            <person name="Larsson T."/>
            <person name="Maumus F."/>
            <person name="Osuna-Cruz C.M."/>
            <person name="Vancaester E."/>
            <person name="Stenow R."/>
            <person name="Vandepoele K."/>
            <person name="Ploug H."/>
            <person name="Bruchert V."/>
            <person name="Godhe A."/>
            <person name="Topel M."/>
        </authorList>
    </citation>
    <scope>NUCLEOTIDE SEQUENCE</scope>
    <source>
        <strain evidence="2">R05AC</strain>
    </source>
</reference>
<keyword evidence="3" id="KW-1185">Reference proteome</keyword>
<name>A0AAD8Y771_9STRA</name>
<feature type="region of interest" description="Disordered" evidence="1">
    <location>
        <begin position="71"/>
        <end position="107"/>
    </location>
</feature>
<dbReference type="AlphaFoldDB" id="A0AAD8Y771"/>
<protein>
    <submittedName>
        <fullName evidence="2">Uncharacterized protein</fullName>
    </submittedName>
</protein>
<sequence>MTLSNNSSFLNKLSTLRDFVTGMGMKVSESDFSFNVELALERILTGDNSASYDNSSGGVVTSSSSFAASSKKSSAMATPSSKKRSAAAIKSSTKATPKSSNHNKRSRPATFVQLVVQSVVTEAANIHRATAIITTDYSYANDGHELLDFTQNWKNNTHSTSSSATPIDPMVRFRSTSGNVEGSLNSYLCSSMSENLLNDPIEFFDLFSNNGGGGGVTDSKLFFSEGKGSGGRRGKGEELPLFEGNKSNDGGDGIPSKKTILSTDRLDDDDSDATVSISNNNDEDGDMKIIPWKK</sequence>
<evidence type="ECO:0000256" key="1">
    <source>
        <dbReference type="SAM" id="MobiDB-lite"/>
    </source>
</evidence>
<feature type="compositionally biased region" description="Low complexity" evidence="1">
    <location>
        <begin position="71"/>
        <end position="100"/>
    </location>
</feature>